<dbReference type="EMBL" id="MN908687">
    <property type="protein sequence ID" value="QIG58211.1"/>
    <property type="molecule type" value="Genomic_DNA"/>
</dbReference>
<keyword evidence="2" id="KW-1185">Reference proteome</keyword>
<evidence type="ECO:0000313" key="1">
    <source>
        <dbReference type="EMBL" id="QIG58211.1"/>
    </source>
</evidence>
<protein>
    <submittedName>
        <fullName evidence="1">Uncharacterized protein</fullName>
    </submittedName>
</protein>
<dbReference type="GeneID" id="64766541"/>
<gene>
    <name evidence="1" type="primary">59</name>
    <name evidence="1" type="ORF">SEA_SKOG_59</name>
</gene>
<dbReference type="Proteomes" id="UP000503093">
    <property type="component" value="Segment"/>
</dbReference>
<dbReference type="RefSeq" id="YP_010059309.1">
    <property type="nucleotide sequence ID" value="NC_054725.1"/>
</dbReference>
<organism evidence="1 2">
    <name type="scientific">Gordonia phage Skog</name>
    <dbReference type="NCBI Taxonomy" id="2704033"/>
    <lineage>
        <taxon>Viruses</taxon>
        <taxon>Duplodnaviria</taxon>
        <taxon>Heunggongvirae</taxon>
        <taxon>Uroviricota</taxon>
        <taxon>Caudoviricetes</taxon>
        <taxon>Skogvirus</taxon>
        <taxon>Skogvirus Skog</taxon>
    </lineage>
</organism>
<evidence type="ECO:0000313" key="2">
    <source>
        <dbReference type="Proteomes" id="UP000503093"/>
    </source>
</evidence>
<sequence length="69" mass="8000">MDRGYPVPEVPCAEEGCMASFKSHRHGQIQAHKNGWFHSRAEQVSWCPEHVPEWVAGWRAKKQREQGDQ</sequence>
<dbReference type="KEGG" id="vg:64766541"/>
<reference evidence="1 2" key="1">
    <citation type="submission" date="2020-01" db="EMBL/GenBank/DDBJ databases">
        <authorList>
            <person name="Alvaro L.E."/>
            <person name="Baker K.N."/>
            <person name="Baxter I.S."/>
            <person name="Brown M.R."/>
            <person name="Driscoll K.D."/>
            <person name="Elrubaie J.M."/>
            <person name="Feith S.L."/>
            <person name="Indihar D.F."/>
            <person name="Knoch V.T."/>
            <person name="Koirtyohann K.M."/>
            <person name="Kratz M.A."/>
            <person name="Lear A.H."/>
            <person name="Lindblom K.E."/>
            <person name="Marcus E.R."/>
            <person name="Murphy M.E."/>
            <person name="Sensor R."/>
            <person name="Sherman S.J."/>
            <person name="Swift V.R."/>
            <person name="White K.E."/>
            <person name="Wills S.J."/>
            <person name="Gatt S.M."/>
            <person name="Lohbauer S.A."/>
            <person name="Power T.R."/>
            <person name="Rosales K.A."/>
            <person name="Sisson B.M."/>
            <person name="Isern S."/>
            <person name="Michael S.F."/>
            <person name="Sunnen C.N."/>
            <person name="Garlena R.A."/>
            <person name="Russell D.A."/>
            <person name="Pope W.H."/>
            <person name="Jacobs-Sera D."/>
            <person name="Hatfull G.F."/>
        </authorList>
    </citation>
    <scope>NUCLEOTIDE SEQUENCE [LARGE SCALE GENOMIC DNA]</scope>
</reference>
<proteinExistence type="predicted"/>
<accession>A0A6G6XJC6</accession>
<name>A0A6G6XJC6_9CAUD</name>